<dbReference type="Proteomes" id="UP000275408">
    <property type="component" value="Unassembled WGS sequence"/>
</dbReference>
<evidence type="ECO:0000313" key="1">
    <source>
        <dbReference type="EMBL" id="RMX57174.1"/>
    </source>
</evidence>
<comment type="caution">
    <text evidence="1">The sequence shown here is derived from an EMBL/GenBank/DDBJ whole genome shotgun (WGS) entry which is preliminary data.</text>
</comment>
<proteinExistence type="predicted"/>
<dbReference type="AlphaFoldDB" id="A0A3M6UUD2"/>
<organism evidence="1 2">
    <name type="scientific">Pocillopora damicornis</name>
    <name type="common">Cauliflower coral</name>
    <name type="synonym">Millepora damicornis</name>
    <dbReference type="NCBI Taxonomy" id="46731"/>
    <lineage>
        <taxon>Eukaryota</taxon>
        <taxon>Metazoa</taxon>
        <taxon>Cnidaria</taxon>
        <taxon>Anthozoa</taxon>
        <taxon>Hexacorallia</taxon>
        <taxon>Scleractinia</taxon>
        <taxon>Astrocoeniina</taxon>
        <taxon>Pocilloporidae</taxon>
        <taxon>Pocillopora</taxon>
    </lineage>
</organism>
<protein>
    <submittedName>
        <fullName evidence="1">Uncharacterized protein</fullName>
    </submittedName>
</protein>
<reference evidence="1 2" key="1">
    <citation type="journal article" date="2018" name="Sci. Rep.">
        <title>Comparative analysis of the Pocillopora damicornis genome highlights role of immune system in coral evolution.</title>
        <authorList>
            <person name="Cunning R."/>
            <person name="Bay R.A."/>
            <person name="Gillette P."/>
            <person name="Baker A.C."/>
            <person name="Traylor-Knowles N."/>
        </authorList>
    </citation>
    <scope>NUCLEOTIDE SEQUENCE [LARGE SCALE GENOMIC DNA]</scope>
    <source>
        <strain evidence="1">RSMAS</strain>
        <tissue evidence="1">Whole animal</tissue>
    </source>
</reference>
<accession>A0A3M6UUD2</accession>
<evidence type="ECO:0000313" key="2">
    <source>
        <dbReference type="Proteomes" id="UP000275408"/>
    </source>
</evidence>
<name>A0A3M6UUD2_POCDA</name>
<dbReference type="EMBL" id="RCHS01000719">
    <property type="protein sequence ID" value="RMX57174.1"/>
    <property type="molecule type" value="Genomic_DNA"/>
</dbReference>
<gene>
    <name evidence="1" type="ORF">pdam_00024324</name>
</gene>
<dbReference type="Gene3D" id="3.30.2410.10">
    <property type="entry name" value="Hect, E3 ligase catalytic domain"/>
    <property type="match status" value="1"/>
</dbReference>
<keyword evidence="2" id="KW-1185">Reference proteome</keyword>
<sequence length="349" mass="39737">MAIKDKYFNKGLREHLADEYCYVGVMIGIALLQNGQLPCYMPLDAIDKLTTVTSKCISNIQTGLDVFGLAKIMRKFPILLHLLRPTNHRLTPKNLIRLLQPTFSEEGTTAFQKEKEIYSLFIEYVREVGSGRQAVTLESILIFCMGASEEPVLGFSVNPSIQFAKEMIETEDSLSTIYKYLPKACTSTNGLILPIGPLKAKVPKDEDIFPIYDICFCKQLFWIHIVLLFVQLFLEIVLSNPEYGGMQAFFCPFKELHEIFDDLYNDVKSRVSFSPVKKVLRYSPMDSVAKLGNNKKRAVLTSLSTNMPTGTPDIIPFGGDITEGTETFLKKWQNWRTDFKKKLQNLEKR</sequence>